<evidence type="ECO:0000313" key="2">
    <source>
        <dbReference type="Proteomes" id="UP001516400"/>
    </source>
</evidence>
<name>A0ABD2P7R3_9CUCU</name>
<sequence>LRYSLRSDILAVSTKYRSNSQTKGCSLVLEPVFASSARTFVMSVMTTTESSGRSLQPLEWFLNALKEYFLEI</sequence>
<proteinExistence type="predicted"/>
<keyword evidence="2" id="KW-1185">Reference proteome</keyword>
<accession>A0ABD2P7R3</accession>
<evidence type="ECO:0000313" key="1">
    <source>
        <dbReference type="EMBL" id="KAL3286869.1"/>
    </source>
</evidence>
<protein>
    <submittedName>
        <fullName evidence="1">Uncharacterized protein</fullName>
    </submittedName>
</protein>
<comment type="caution">
    <text evidence="1">The sequence shown here is derived from an EMBL/GenBank/DDBJ whole genome shotgun (WGS) entry which is preliminary data.</text>
</comment>
<feature type="non-terminal residue" evidence="1">
    <location>
        <position position="72"/>
    </location>
</feature>
<feature type="non-terminal residue" evidence="1">
    <location>
        <position position="1"/>
    </location>
</feature>
<dbReference type="EMBL" id="JABFTP020000185">
    <property type="protein sequence ID" value="KAL3286869.1"/>
    <property type="molecule type" value="Genomic_DNA"/>
</dbReference>
<gene>
    <name evidence="1" type="ORF">HHI36_001357</name>
</gene>
<dbReference type="Proteomes" id="UP001516400">
    <property type="component" value="Unassembled WGS sequence"/>
</dbReference>
<organism evidence="1 2">
    <name type="scientific">Cryptolaemus montrouzieri</name>
    <dbReference type="NCBI Taxonomy" id="559131"/>
    <lineage>
        <taxon>Eukaryota</taxon>
        <taxon>Metazoa</taxon>
        <taxon>Ecdysozoa</taxon>
        <taxon>Arthropoda</taxon>
        <taxon>Hexapoda</taxon>
        <taxon>Insecta</taxon>
        <taxon>Pterygota</taxon>
        <taxon>Neoptera</taxon>
        <taxon>Endopterygota</taxon>
        <taxon>Coleoptera</taxon>
        <taxon>Polyphaga</taxon>
        <taxon>Cucujiformia</taxon>
        <taxon>Coccinelloidea</taxon>
        <taxon>Coccinellidae</taxon>
        <taxon>Scymninae</taxon>
        <taxon>Scymnini</taxon>
        <taxon>Cryptolaemus</taxon>
    </lineage>
</organism>
<dbReference type="AlphaFoldDB" id="A0ABD2P7R3"/>
<reference evidence="1 2" key="1">
    <citation type="journal article" date="2021" name="BMC Biol.">
        <title>Horizontally acquired antibacterial genes associated with adaptive radiation of ladybird beetles.</title>
        <authorList>
            <person name="Li H.S."/>
            <person name="Tang X.F."/>
            <person name="Huang Y.H."/>
            <person name="Xu Z.Y."/>
            <person name="Chen M.L."/>
            <person name="Du X.Y."/>
            <person name="Qiu B.Y."/>
            <person name="Chen P.T."/>
            <person name="Zhang W."/>
            <person name="Slipinski A."/>
            <person name="Escalona H.E."/>
            <person name="Waterhouse R.M."/>
            <person name="Zwick A."/>
            <person name="Pang H."/>
        </authorList>
    </citation>
    <scope>NUCLEOTIDE SEQUENCE [LARGE SCALE GENOMIC DNA]</scope>
    <source>
        <strain evidence="1">SYSU2018</strain>
    </source>
</reference>